<reference evidence="15" key="1">
    <citation type="journal article" date="2020" name="mSystems">
        <title>Genome- and Community-Level Interaction Insights into Carbon Utilization and Element Cycling Functions of Hydrothermarchaeota in Hydrothermal Sediment.</title>
        <authorList>
            <person name="Zhou Z."/>
            <person name="Liu Y."/>
            <person name="Xu W."/>
            <person name="Pan J."/>
            <person name="Luo Z.H."/>
            <person name="Li M."/>
        </authorList>
    </citation>
    <scope>NUCLEOTIDE SEQUENCE [LARGE SCALE GENOMIC DNA]</scope>
    <source>
        <strain evidence="15">SpSt-87</strain>
    </source>
</reference>
<comment type="pathway">
    <text evidence="1">Porphyrin-containing compound metabolism; protoporphyrin-IX biosynthesis; coproporphyrinogen-III from 5-aminolevulinate: step 1/4.</text>
</comment>
<comment type="caution">
    <text evidence="15">The sequence shown here is derived from an EMBL/GenBank/DDBJ whole genome shotgun (WGS) entry which is preliminary data.</text>
</comment>
<evidence type="ECO:0000256" key="10">
    <source>
        <dbReference type="PIRSR" id="PIRSR001415-2"/>
    </source>
</evidence>
<sequence>MAEFPKVRMRRLRKANLRWMFRETSLSFENLITPIFVDEKIKEKKPIESMPDYYRIPLETVEKEVEECIEKGLKSFILFGIPSYKDEMGSSAFDRDGVIQKAVRRIKSEFPDAVVITDVCLCEYTIHGHCGVVRDGEILNDETLPLISKTAVSHAESGADIVAPSGMMDGMVKAIREALDNAGFDSVPIMSYSAKYASNFYSPFRDAAESGFKFGDRKSYQMDIHNAREAMREIELDVREGADIIMVKPALPYLDIIRMARDRFDLPIAAYNVSGEYSMVKAAIMRGWLSKEVIYEILVSIKRAGADLIITYHSKEIADMLQ</sequence>
<keyword evidence="11" id="KW-0862">Zinc</keyword>
<evidence type="ECO:0000256" key="6">
    <source>
        <dbReference type="ARBA" id="ARBA00023239"/>
    </source>
</evidence>
<feature type="binding site" evidence="11">
    <location>
        <position position="120"/>
    </location>
    <ligand>
        <name>Zn(2+)</name>
        <dbReference type="ChEBI" id="CHEBI:29105"/>
        <note>catalytic</note>
    </ligand>
</feature>
<dbReference type="SMART" id="SM01004">
    <property type="entry name" value="ALAD"/>
    <property type="match status" value="1"/>
</dbReference>
<keyword evidence="7 13" id="KW-0627">Porphyrin biosynthesis</keyword>
<dbReference type="EC" id="4.2.1.24" evidence="3 13"/>
<evidence type="ECO:0000256" key="4">
    <source>
        <dbReference type="ARBA" id="ARBA00020771"/>
    </source>
</evidence>
<evidence type="ECO:0000256" key="11">
    <source>
        <dbReference type="PIRSR" id="PIRSR001415-3"/>
    </source>
</evidence>
<dbReference type="PANTHER" id="PTHR11458">
    <property type="entry name" value="DELTA-AMINOLEVULINIC ACID DEHYDRATASE"/>
    <property type="match status" value="1"/>
</dbReference>
<keyword evidence="11" id="KW-0479">Metal-binding</keyword>
<proteinExistence type="inferred from homology"/>
<keyword evidence="12" id="KW-0460">Magnesium</keyword>
<feature type="binding site" evidence="10">
    <location>
        <position position="217"/>
    </location>
    <ligand>
        <name>5-aminolevulinate</name>
        <dbReference type="ChEBI" id="CHEBI:356416"/>
        <label>1</label>
    </ligand>
</feature>
<comment type="similarity">
    <text evidence="2 14">Belongs to the ALAD family.</text>
</comment>
<comment type="subunit">
    <text evidence="13">Homooctamer.</text>
</comment>
<feature type="active site" description="Schiff-base intermediate with substrate" evidence="9">
    <location>
        <position position="195"/>
    </location>
</feature>
<dbReference type="EMBL" id="DTLB01000038">
    <property type="protein sequence ID" value="HFW32605.1"/>
    <property type="molecule type" value="Genomic_DNA"/>
</dbReference>
<dbReference type="GO" id="GO:0006782">
    <property type="term" value="P:protoporphyrinogen IX biosynthetic process"/>
    <property type="evidence" value="ECO:0007669"/>
    <property type="project" value="UniProtKB-UniPathway"/>
</dbReference>
<organism evidence="15">
    <name type="scientific">Archaeoglobus fulgidus</name>
    <dbReference type="NCBI Taxonomy" id="2234"/>
    <lineage>
        <taxon>Archaea</taxon>
        <taxon>Methanobacteriati</taxon>
        <taxon>Methanobacteriota</taxon>
        <taxon>Archaeoglobi</taxon>
        <taxon>Archaeoglobales</taxon>
        <taxon>Archaeoglobaceae</taxon>
        <taxon>Archaeoglobus</taxon>
    </lineage>
</organism>
<dbReference type="AlphaFoldDB" id="A0A7C3RLR9"/>
<feature type="binding site" evidence="10">
    <location>
        <position position="312"/>
    </location>
    <ligand>
        <name>5-aminolevulinate</name>
        <dbReference type="ChEBI" id="CHEBI:356416"/>
        <label>2</label>
    </ligand>
</feature>
<dbReference type="PANTHER" id="PTHR11458:SF0">
    <property type="entry name" value="DELTA-AMINOLEVULINIC ACID DEHYDRATASE"/>
    <property type="match status" value="1"/>
</dbReference>
<evidence type="ECO:0000256" key="1">
    <source>
        <dbReference type="ARBA" id="ARBA00004694"/>
    </source>
</evidence>
<keyword evidence="6 13" id="KW-0456">Lyase</keyword>
<feature type="active site" description="Schiff-base intermediate with substrate" evidence="9">
    <location>
        <position position="248"/>
    </location>
</feature>
<dbReference type="GO" id="GO:0004655">
    <property type="term" value="F:porphobilinogen synthase activity"/>
    <property type="evidence" value="ECO:0007669"/>
    <property type="project" value="UniProtKB-EC"/>
</dbReference>
<evidence type="ECO:0000256" key="3">
    <source>
        <dbReference type="ARBA" id="ARBA00012053"/>
    </source>
</evidence>
<accession>A0A7C3RLR9</accession>
<evidence type="ECO:0000256" key="12">
    <source>
        <dbReference type="PIRSR" id="PIRSR001415-5"/>
    </source>
</evidence>
<dbReference type="PIRSF" id="PIRSF001415">
    <property type="entry name" value="Porphbilin_synth"/>
    <property type="match status" value="1"/>
</dbReference>
<evidence type="ECO:0000256" key="7">
    <source>
        <dbReference type="ARBA" id="ARBA00023244"/>
    </source>
</evidence>
<evidence type="ECO:0000256" key="8">
    <source>
        <dbReference type="ARBA" id="ARBA00047651"/>
    </source>
</evidence>
<dbReference type="Pfam" id="PF00490">
    <property type="entry name" value="ALAD"/>
    <property type="match status" value="1"/>
</dbReference>
<dbReference type="NCBIfam" id="NF006762">
    <property type="entry name" value="PRK09283.1"/>
    <property type="match status" value="1"/>
</dbReference>
<dbReference type="GO" id="GO:0008270">
    <property type="term" value="F:zinc ion binding"/>
    <property type="evidence" value="ECO:0007669"/>
    <property type="project" value="TreeGrafter"/>
</dbReference>
<dbReference type="UniPathway" id="UPA00251">
    <property type="reaction ID" value="UER00318"/>
</dbReference>
<dbReference type="InterPro" id="IPR013785">
    <property type="entry name" value="Aldolase_TIM"/>
</dbReference>
<dbReference type="InterPro" id="IPR001731">
    <property type="entry name" value="ALAD"/>
</dbReference>
<evidence type="ECO:0000256" key="2">
    <source>
        <dbReference type="ARBA" id="ARBA00008055"/>
    </source>
</evidence>
<dbReference type="FunFam" id="3.20.20.70:FF:000019">
    <property type="entry name" value="Delta-aminolevulinic acid dehydratase"/>
    <property type="match status" value="1"/>
</dbReference>
<evidence type="ECO:0000256" key="13">
    <source>
        <dbReference type="RuleBase" id="RU000515"/>
    </source>
</evidence>
<feature type="binding site" evidence="11">
    <location>
        <position position="130"/>
    </location>
    <ligand>
        <name>Zn(2+)</name>
        <dbReference type="ChEBI" id="CHEBI:29105"/>
        <note>catalytic</note>
    </ligand>
</feature>
<name>A0A7C3RLR9_ARCFL</name>
<dbReference type="SUPFAM" id="SSF51569">
    <property type="entry name" value="Aldolase"/>
    <property type="match status" value="1"/>
</dbReference>
<comment type="catalytic activity">
    <reaction evidence="8 13">
        <text>2 5-aminolevulinate = porphobilinogen + 2 H2O + H(+)</text>
        <dbReference type="Rhea" id="RHEA:24064"/>
        <dbReference type="ChEBI" id="CHEBI:15377"/>
        <dbReference type="ChEBI" id="CHEBI:15378"/>
        <dbReference type="ChEBI" id="CHEBI:58126"/>
        <dbReference type="ChEBI" id="CHEBI:356416"/>
        <dbReference type="EC" id="4.2.1.24"/>
    </reaction>
</comment>
<gene>
    <name evidence="15" type="primary">hemB</name>
    <name evidence="15" type="ORF">ENW66_06600</name>
</gene>
<dbReference type="CDD" id="cd00384">
    <property type="entry name" value="ALAD_PBGS"/>
    <property type="match status" value="1"/>
</dbReference>
<protein>
    <recommendedName>
        <fullName evidence="4 13">Delta-aminolevulinic acid dehydratase</fullName>
        <ecNumber evidence="3 13">4.2.1.24</ecNumber>
    </recommendedName>
</protein>
<feature type="binding site" evidence="10">
    <location>
        <position position="205"/>
    </location>
    <ligand>
        <name>5-aminolevulinate</name>
        <dbReference type="ChEBI" id="CHEBI:356416"/>
        <label>1</label>
    </ligand>
</feature>
<dbReference type="InterPro" id="IPR030656">
    <property type="entry name" value="ALAD_AS"/>
</dbReference>
<dbReference type="PRINTS" id="PR00144">
    <property type="entry name" value="DALDHYDRTASE"/>
</dbReference>
<feature type="binding site" evidence="10">
    <location>
        <position position="274"/>
    </location>
    <ligand>
        <name>5-aminolevulinate</name>
        <dbReference type="ChEBI" id="CHEBI:356416"/>
        <label>2</label>
    </ligand>
</feature>
<evidence type="ECO:0000256" key="5">
    <source>
        <dbReference type="ARBA" id="ARBA00023133"/>
    </source>
</evidence>
<dbReference type="PROSITE" id="PS00169">
    <property type="entry name" value="D_ALA_DEHYDRATASE"/>
    <property type="match status" value="1"/>
</dbReference>
<dbReference type="Gene3D" id="3.20.20.70">
    <property type="entry name" value="Aldolase class I"/>
    <property type="match status" value="1"/>
</dbReference>
<evidence type="ECO:0000313" key="15">
    <source>
        <dbReference type="EMBL" id="HFW32605.1"/>
    </source>
</evidence>
<feature type="binding site" evidence="12">
    <location>
        <position position="233"/>
    </location>
    <ligand>
        <name>Mg(2+)</name>
        <dbReference type="ChEBI" id="CHEBI:18420"/>
    </ligand>
</feature>
<feature type="binding site" evidence="11">
    <location>
        <position position="122"/>
    </location>
    <ligand>
        <name>Zn(2+)</name>
        <dbReference type="ChEBI" id="CHEBI:29105"/>
        <note>catalytic</note>
    </ligand>
</feature>
<keyword evidence="5" id="KW-0350">Heme biosynthesis</keyword>
<dbReference type="GO" id="GO:0005829">
    <property type="term" value="C:cytosol"/>
    <property type="evidence" value="ECO:0007669"/>
    <property type="project" value="TreeGrafter"/>
</dbReference>
<evidence type="ECO:0000256" key="14">
    <source>
        <dbReference type="RuleBase" id="RU004161"/>
    </source>
</evidence>
<evidence type="ECO:0000256" key="9">
    <source>
        <dbReference type="PIRSR" id="PIRSR001415-1"/>
    </source>
</evidence>